<keyword evidence="6" id="KW-0762">Sugar transport</keyword>
<dbReference type="HOGENOM" id="CLU_031285_10_1_5"/>
<keyword evidence="4" id="KW-0574">Periplasm</keyword>
<evidence type="ECO:0000256" key="3">
    <source>
        <dbReference type="ARBA" id="ARBA00022729"/>
    </source>
</evidence>
<dbReference type="InterPro" id="IPR006059">
    <property type="entry name" value="SBP"/>
</dbReference>
<evidence type="ECO:0000313" key="7">
    <source>
        <dbReference type="Proteomes" id="UP000003947"/>
    </source>
</evidence>
<accession>I4YSJ4</accession>
<dbReference type="GO" id="GO:0042956">
    <property type="term" value="P:maltodextrin transmembrane transport"/>
    <property type="evidence" value="ECO:0007669"/>
    <property type="project" value="TreeGrafter"/>
</dbReference>
<proteinExistence type="inferred from homology"/>
<keyword evidence="2" id="KW-0813">Transport</keyword>
<evidence type="ECO:0000256" key="1">
    <source>
        <dbReference type="ARBA" id="ARBA00008520"/>
    </source>
</evidence>
<dbReference type="CDD" id="cd13585">
    <property type="entry name" value="PBP2_TMBP_like"/>
    <property type="match status" value="1"/>
</dbReference>
<dbReference type="eggNOG" id="COG1653">
    <property type="taxonomic scope" value="Bacteria"/>
</dbReference>
<dbReference type="EMBL" id="JH660645">
    <property type="protein sequence ID" value="EIM26936.1"/>
    <property type="molecule type" value="Genomic_DNA"/>
</dbReference>
<sequence precursor="true">MTKMSYLTTGLVLGASLTMNGLAQAAPVELQFWEGHSVQEETATIKMIEAFEKANPDIKITRTKVNFGGNFEKITTAVASGTAPDVTPIWSGFLTQFAASGSLIDLNKYGAADIKNSIYPASWNYVQYKDGVYGVPYAQDPRMIVYNLDAFKEVGLEKGPATLDELYTSAKALSKKSGNAVERYGLAVGDQDNIIYFFVSLLYANGGQVFNADETEVAFNSDAGMKAAGFLSKMAREGLVSTNVPQDNMRSGLLTGRFGMIFDGPWIFYAAANLGKPAQPFDVVPFPSATPGGPSGTVASVGAYTAFASSKHPEEAAKFVKFMASPEAQQYRIQVLKTGVSPAVVNEPYAKETFQKVPALAKAQEIAANVKIYPVQAKWTKVVDALRPALEAISSGADPQETINNAARQANRGLRR</sequence>
<dbReference type="OrthoDB" id="9808332at2"/>
<evidence type="ECO:0000313" key="6">
    <source>
        <dbReference type="EMBL" id="EIM26936.1"/>
    </source>
</evidence>
<keyword evidence="7" id="KW-1185">Reference proteome</keyword>
<gene>
    <name evidence="6" type="ORF">MicloDRAFT_00034890</name>
</gene>
<name>I4YSJ4_9HYPH</name>
<protein>
    <submittedName>
        <fullName evidence="6">ABC-type sugar transport system, periplasmic component</fullName>
    </submittedName>
</protein>
<keyword evidence="3 5" id="KW-0732">Signal</keyword>
<organism evidence="6 7">
    <name type="scientific">Microvirga lotononidis</name>
    <dbReference type="NCBI Taxonomy" id="864069"/>
    <lineage>
        <taxon>Bacteria</taxon>
        <taxon>Pseudomonadati</taxon>
        <taxon>Pseudomonadota</taxon>
        <taxon>Alphaproteobacteria</taxon>
        <taxon>Hyphomicrobiales</taxon>
        <taxon>Methylobacteriaceae</taxon>
        <taxon>Microvirga</taxon>
    </lineage>
</organism>
<dbReference type="Gene3D" id="3.40.190.10">
    <property type="entry name" value="Periplasmic binding protein-like II"/>
    <property type="match status" value="1"/>
</dbReference>
<feature type="chain" id="PRO_5003698062" evidence="5">
    <location>
        <begin position="26"/>
        <end position="416"/>
    </location>
</feature>
<reference evidence="6 7" key="1">
    <citation type="submission" date="2012-02" db="EMBL/GenBank/DDBJ databases">
        <title>Improved High-Quality Draft sequence of Microvirga sp. WSM3557.</title>
        <authorList>
            <consortium name="US DOE Joint Genome Institute"/>
            <person name="Lucas S."/>
            <person name="Han J."/>
            <person name="Lapidus A."/>
            <person name="Cheng J.-F."/>
            <person name="Goodwin L."/>
            <person name="Pitluck S."/>
            <person name="Peters L."/>
            <person name="Zhang X."/>
            <person name="Detter J.C."/>
            <person name="Han C."/>
            <person name="Tapia R."/>
            <person name="Land M."/>
            <person name="Hauser L."/>
            <person name="Kyrpides N."/>
            <person name="Ivanova N."/>
            <person name="Pagani I."/>
            <person name="Brau L."/>
            <person name="Yates R."/>
            <person name="O'Hara G."/>
            <person name="Rui T."/>
            <person name="Howieson J."/>
            <person name="Reeve W."/>
            <person name="Woyke T."/>
        </authorList>
    </citation>
    <scope>NUCLEOTIDE SEQUENCE [LARGE SCALE GENOMIC DNA]</scope>
    <source>
        <strain evidence="6 7">WSM3557</strain>
    </source>
</reference>
<dbReference type="AlphaFoldDB" id="I4YSJ4"/>
<evidence type="ECO:0000256" key="2">
    <source>
        <dbReference type="ARBA" id="ARBA00022448"/>
    </source>
</evidence>
<dbReference type="PANTHER" id="PTHR30061">
    <property type="entry name" value="MALTOSE-BINDING PERIPLASMIC PROTEIN"/>
    <property type="match status" value="1"/>
</dbReference>
<dbReference type="GO" id="GO:0015768">
    <property type="term" value="P:maltose transport"/>
    <property type="evidence" value="ECO:0007669"/>
    <property type="project" value="TreeGrafter"/>
</dbReference>
<evidence type="ECO:0000256" key="5">
    <source>
        <dbReference type="SAM" id="SignalP"/>
    </source>
</evidence>
<dbReference type="PATRIC" id="fig|864069.3.peg.3803"/>
<dbReference type="PANTHER" id="PTHR30061:SF50">
    <property type="entry name" value="MALTOSE_MALTODEXTRIN-BINDING PERIPLASMIC PROTEIN"/>
    <property type="match status" value="1"/>
</dbReference>
<dbReference type="GO" id="GO:0055052">
    <property type="term" value="C:ATP-binding cassette (ABC) transporter complex, substrate-binding subunit-containing"/>
    <property type="evidence" value="ECO:0007669"/>
    <property type="project" value="TreeGrafter"/>
</dbReference>
<dbReference type="Pfam" id="PF01547">
    <property type="entry name" value="SBP_bac_1"/>
    <property type="match status" value="1"/>
</dbReference>
<comment type="similarity">
    <text evidence="1">Belongs to the bacterial solute-binding protein 1 family.</text>
</comment>
<dbReference type="Proteomes" id="UP000003947">
    <property type="component" value="Unassembled WGS sequence"/>
</dbReference>
<feature type="signal peptide" evidence="5">
    <location>
        <begin position="1"/>
        <end position="25"/>
    </location>
</feature>
<dbReference type="SUPFAM" id="SSF53850">
    <property type="entry name" value="Periplasmic binding protein-like II"/>
    <property type="match status" value="1"/>
</dbReference>
<dbReference type="GO" id="GO:1901982">
    <property type="term" value="F:maltose binding"/>
    <property type="evidence" value="ECO:0007669"/>
    <property type="project" value="TreeGrafter"/>
</dbReference>
<evidence type="ECO:0000256" key="4">
    <source>
        <dbReference type="ARBA" id="ARBA00022764"/>
    </source>
</evidence>
<dbReference type="STRING" id="864069.MicloDRAFT_00034890"/>